<evidence type="ECO:0000313" key="2">
    <source>
        <dbReference type="EMBL" id="EMI20332.1"/>
    </source>
</evidence>
<evidence type="ECO:0000313" key="3">
    <source>
        <dbReference type="Proteomes" id="UP000011991"/>
    </source>
</evidence>
<accession>M5RY69</accession>
<organism evidence="2 3">
    <name type="scientific">Rhodopirellula maiorica SM1</name>
    <dbReference type="NCBI Taxonomy" id="1265738"/>
    <lineage>
        <taxon>Bacteria</taxon>
        <taxon>Pseudomonadati</taxon>
        <taxon>Planctomycetota</taxon>
        <taxon>Planctomycetia</taxon>
        <taxon>Pirellulales</taxon>
        <taxon>Pirellulaceae</taxon>
        <taxon>Novipirellula</taxon>
    </lineage>
</organism>
<feature type="region of interest" description="Disordered" evidence="1">
    <location>
        <begin position="1"/>
        <end position="58"/>
    </location>
</feature>
<dbReference type="PATRIC" id="fig|1265738.3.peg.2746"/>
<feature type="compositionally biased region" description="Basic and acidic residues" evidence="1">
    <location>
        <begin position="1"/>
        <end position="10"/>
    </location>
</feature>
<dbReference type="Proteomes" id="UP000011991">
    <property type="component" value="Unassembled WGS sequence"/>
</dbReference>
<evidence type="ECO:0000256" key="1">
    <source>
        <dbReference type="SAM" id="MobiDB-lite"/>
    </source>
</evidence>
<feature type="compositionally biased region" description="Basic and acidic residues" evidence="1">
    <location>
        <begin position="49"/>
        <end position="58"/>
    </location>
</feature>
<dbReference type="AlphaFoldDB" id="M5RY69"/>
<keyword evidence="3" id="KW-1185">Reference proteome</keyword>
<name>M5RY69_9BACT</name>
<dbReference type="EMBL" id="ANOG01000389">
    <property type="protein sequence ID" value="EMI20332.1"/>
    <property type="molecule type" value="Genomic_DNA"/>
</dbReference>
<proteinExistence type="predicted"/>
<gene>
    <name evidence="2" type="ORF">RMSM_02737</name>
</gene>
<dbReference type="RefSeq" id="WP_008696314.1">
    <property type="nucleotide sequence ID" value="NZ_ANOG01000389.1"/>
</dbReference>
<protein>
    <submittedName>
        <fullName evidence="2">Uncharacterized protein</fullName>
    </submittedName>
</protein>
<sequence>MPGKRGEDRMQAAGNQAEEQGRAAGEQIARVAAGRSTDFGAGKAVNFRQSEENRGTHF</sequence>
<comment type="caution">
    <text evidence="2">The sequence shown here is derived from an EMBL/GenBank/DDBJ whole genome shotgun (WGS) entry which is preliminary data.</text>
</comment>
<reference evidence="2 3" key="1">
    <citation type="journal article" date="2013" name="Mar. Genomics">
        <title>Expression of sulfatases in Rhodopirellula baltica and the diversity of sulfatases in the genus Rhodopirellula.</title>
        <authorList>
            <person name="Wegner C.E."/>
            <person name="Richter-Heitmann T."/>
            <person name="Klindworth A."/>
            <person name="Klockow C."/>
            <person name="Richter M."/>
            <person name="Achstetter T."/>
            <person name="Glockner F.O."/>
            <person name="Harder J."/>
        </authorList>
    </citation>
    <scope>NUCLEOTIDE SEQUENCE [LARGE SCALE GENOMIC DNA]</scope>
    <source>
        <strain evidence="2 3">SM1</strain>
    </source>
</reference>